<comment type="caution">
    <text evidence="2">The sequence shown here is derived from an EMBL/GenBank/DDBJ whole genome shotgun (WGS) entry which is preliminary data.</text>
</comment>
<accession>A0A1G4B9Y4</accession>
<dbReference type="STRING" id="1209926.A0A1G4B9Y4"/>
<feature type="region of interest" description="Disordered" evidence="1">
    <location>
        <begin position="137"/>
        <end position="166"/>
    </location>
</feature>
<feature type="compositionally biased region" description="Basic and acidic residues" evidence="1">
    <location>
        <begin position="140"/>
        <end position="155"/>
    </location>
</feature>
<sequence length="580" mass="66675">MYPPRPQTVMSGTTLNDHGDEEEEEGYQLRRAQSFQQKQRERPARNERDTFYSIWPPPLPPQRSTIPDSLRYFQQPFLSKRLMEITDSSIYGYNQMKYGTPVQREPVKQTGSGVRGPQRSKSTLSYVEDYDSEQLLSPIDETRSEPPLESLHRGDTPPGAKSSRSIHVQIDPQRPQDITVHSELDATDDLEEDLEIYSRLVRLGRFKAARRHFDNCLVHFIDNSYVLDHYCSALLAMSDFHALSQISETFDLNLRPGTVRASIFKRLCRAETFCGINARSEGPNQVVPKWTDCVKTMGERWPKLDSTELSVLLTGFSTEFGTNNFYFGSLKLAEVYLHLRAEGRIWDFKDLLHELLFVQRTSVCKTLQELLQYHGAETDENLIRLVKNIEEDWGITRADEDSSFALLDIFTTLALASMSRDTTITMVKEIFQIAQTHAQEIIGMKPTNSKSRPYLRWIITKVLLEQYADPKITGFFALSVHLDKLSGTRWRPELAVPMDLMILYAPDEDEAPEWHPDPSTTRGHDGALRTWEHERAIFKLAFTVISRKLLHYPGIARVFVGIFSSLTKSALKDQYRMHST</sequence>
<name>A0A1G4B9Y4_9PEZI</name>
<dbReference type="Proteomes" id="UP000176998">
    <property type="component" value="Unassembled WGS sequence"/>
</dbReference>
<organism evidence="2 3">
    <name type="scientific">Colletotrichum orchidophilum</name>
    <dbReference type="NCBI Taxonomy" id="1209926"/>
    <lineage>
        <taxon>Eukaryota</taxon>
        <taxon>Fungi</taxon>
        <taxon>Dikarya</taxon>
        <taxon>Ascomycota</taxon>
        <taxon>Pezizomycotina</taxon>
        <taxon>Sordariomycetes</taxon>
        <taxon>Hypocreomycetidae</taxon>
        <taxon>Glomerellales</taxon>
        <taxon>Glomerellaceae</taxon>
        <taxon>Colletotrichum</taxon>
    </lineage>
</organism>
<evidence type="ECO:0000256" key="1">
    <source>
        <dbReference type="SAM" id="MobiDB-lite"/>
    </source>
</evidence>
<evidence type="ECO:0000313" key="3">
    <source>
        <dbReference type="Proteomes" id="UP000176998"/>
    </source>
</evidence>
<protein>
    <submittedName>
        <fullName evidence="2">Uncharacterized protein</fullName>
    </submittedName>
</protein>
<keyword evidence="3" id="KW-1185">Reference proteome</keyword>
<dbReference type="RefSeq" id="XP_022475296.1">
    <property type="nucleotide sequence ID" value="XM_022618154.1"/>
</dbReference>
<dbReference type="AlphaFoldDB" id="A0A1G4B9Y4"/>
<feature type="compositionally biased region" description="Basic and acidic residues" evidence="1">
    <location>
        <begin position="38"/>
        <end position="50"/>
    </location>
</feature>
<proteinExistence type="predicted"/>
<dbReference type="EMBL" id="MJBS01000049">
    <property type="protein sequence ID" value="OHE98145.1"/>
    <property type="molecule type" value="Genomic_DNA"/>
</dbReference>
<feature type="region of interest" description="Disordered" evidence="1">
    <location>
        <begin position="1"/>
        <end position="60"/>
    </location>
</feature>
<feature type="region of interest" description="Disordered" evidence="1">
    <location>
        <begin position="105"/>
        <end position="124"/>
    </location>
</feature>
<dbReference type="OrthoDB" id="4838614at2759"/>
<reference evidence="2 3" key="1">
    <citation type="submission" date="2016-09" db="EMBL/GenBank/DDBJ databases">
        <authorList>
            <person name="Capua I."/>
            <person name="De Benedictis P."/>
            <person name="Joannis T."/>
            <person name="Lombin L.H."/>
            <person name="Cattoli G."/>
        </authorList>
    </citation>
    <scope>NUCLEOTIDE SEQUENCE [LARGE SCALE GENOMIC DNA]</scope>
    <source>
        <strain evidence="2 3">IMI 309357</strain>
    </source>
</reference>
<dbReference type="GeneID" id="34559664"/>
<evidence type="ECO:0000313" key="2">
    <source>
        <dbReference type="EMBL" id="OHE98145.1"/>
    </source>
</evidence>
<gene>
    <name evidence="2" type="ORF">CORC01_06513</name>
</gene>